<evidence type="ECO:0000259" key="7">
    <source>
        <dbReference type="PROSITE" id="PS51787"/>
    </source>
</evidence>
<evidence type="ECO:0000256" key="2">
    <source>
        <dbReference type="ARBA" id="ARBA00022771"/>
    </source>
</evidence>
<gene>
    <name evidence="8" type="ORF">EKO27_g3370</name>
</gene>
<dbReference type="PROSITE" id="PS50089">
    <property type="entry name" value="ZF_RING_2"/>
    <property type="match status" value="1"/>
</dbReference>
<name>A0A439DBE1_9PEZI</name>
<dbReference type="PANTHER" id="PTHR23327">
    <property type="entry name" value="RING FINGER PROTEIN 127"/>
    <property type="match status" value="1"/>
</dbReference>
<dbReference type="InterPro" id="IPR013083">
    <property type="entry name" value="Znf_RING/FYVE/PHD"/>
</dbReference>
<feature type="domain" description="Lon N-terminal" evidence="7">
    <location>
        <begin position="295"/>
        <end position="531"/>
    </location>
</feature>
<evidence type="ECO:0000259" key="6">
    <source>
        <dbReference type="PROSITE" id="PS50089"/>
    </source>
</evidence>
<organism evidence="8 9">
    <name type="scientific">Xylaria grammica</name>
    <dbReference type="NCBI Taxonomy" id="363999"/>
    <lineage>
        <taxon>Eukaryota</taxon>
        <taxon>Fungi</taxon>
        <taxon>Dikarya</taxon>
        <taxon>Ascomycota</taxon>
        <taxon>Pezizomycotina</taxon>
        <taxon>Sordariomycetes</taxon>
        <taxon>Xylariomycetidae</taxon>
        <taxon>Xylariales</taxon>
        <taxon>Xylariaceae</taxon>
        <taxon>Xylaria</taxon>
    </lineage>
</organism>
<reference evidence="8 9" key="1">
    <citation type="submission" date="2018-12" db="EMBL/GenBank/DDBJ databases">
        <title>Draft genome sequence of Xylaria grammica IHI A82.</title>
        <authorList>
            <person name="Buettner E."/>
            <person name="Kellner H."/>
        </authorList>
    </citation>
    <scope>NUCLEOTIDE SEQUENCE [LARGE SCALE GENOMIC DNA]</scope>
    <source>
        <strain evidence="8 9">IHI A82</strain>
    </source>
</reference>
<dbReference type="GO" id="GO:0008270">
    <property type="term" value="F:zinc ion binding"/>
    <property type="evidence" value="ECO:0007669"/>
    <property type="project" value="UniProtKB-KW"/>
</dbReference>
<feature type="region of interest" description="Disordered" evidence="5">
    <location>
        <begin position="441"/>
        <end position="467"/>
    </location>
</feature>
<dbReference type="InterPro" id="IPR003111">
    <property type="entry name" value="Lon_prtase_N"/>
</dbReference>
<feature type="compositionally biased region" description="Polar residues" evidence="5">
    <location>
        <begin position="1"/>
        <end position="16"/>
    </location>
</feature>
<evidence type="ECO:0000256" key="5">
    <source>
        <dbReference type="SAM" id="MobiDB-lite"/>
    </source>
</evidence>
<dbReference type="SUPFAM" id="SSF88697">
    <property type="entry name" value="PUA domain-like"/>
    <property type="match status" value="1"/>
</dbReference>
<dbReference type="InterPro" id="IPR017907">
    <property type="entry name" value="Znf_RING_CS"/>
</dbReference>
<evidence type="ECO:0000256" key="1">
    <source>
        <dbReference type="ARBA" id="ARBA00022723"/>
    </source>
</evidence>
<dbReference type="AlphaFoldDB" id="A0A439DBE1"/>
<evidence type="ECO:0008006" key="10">
    <source>
        <dbReference type="Google" id="ProtNLM"/>
    </source>
</evidence>
<dbReference type="GO" id="GO:0061630">
    <property type="term" value="F:ubiquitin protein ligase activity"/>
    <property type="evidence" value="ECO:0007669"/>
    <property type="project" value="TreeGrafter"/>
</dbReference>
<dbReference type="Gene3D" id="3.30.40.10">
    <property type="entry name" value="Zinc/RING finger domain, C3HC4 (zinc finger)"/>
    <property type="match status" value="1"/>
</dbReference>
<keyword evidence="9" id="KW-1185">Reference proteome</keyword>
<dbReference type="Gene3D" id="2.30.130.40">
    <property type="entry name" value="LON domain-like"/>
    <property type="match status" value="1"/>
</dbReference>
<dbReference type="EMBL" id="RYZI01000071">
    <property type="protein sequence ID" value="RWA11723.1"/>
    <property type="molecule type" value="Genomic_DNA"/>
</dbReference>
<keyword evidence="3" id="KW-0862">Zinc</keyword>
<dbReference type="InterPro" id="IPR015947">
    <property type="entry name" value="PUA-like_sf"/>
</dbReference>
<feature type="domain" description="RING-type" evidence="6">
    <location>
        <begin position="221"/>
        <end position="259"/>
    </location>
</feature>
<dbReference type="Proteomes" id="UP000286045">
    <property type="component" value="Unassembled WGS sequence"/>
</dbReference>
<accession>A0A439DBE1</accession>
<dbReference type="PANTHER" id="PTHR23327:SF42">
    <property type="entry name" value="LON PEPTIDASE N-TERMINAL DOMAIN AND RING FINGER PROTEIN C14F5.10C"/>
    <property type="match status" value="1"/>
</dbReference>
<sequence length="531" mass="58558">MSVRANASQPSLSSTPPDDENLRPMIAQPGDRDNAAVTSPTTIGRPETSANSLLNAANDARRIIRICKTTCLPETRPQANISWPATASRPQGFRCPFTDCDKEHAADCALDVTLDKVLGAIKTAVAPYQSATKVPRYSTHITVCDQWGVAGIPSLEGKQSESRVLNGSRIVATYTLVELGKLEYSSEVSYSPVDAKEDELYELDIEVFLKLKELVRTEVDCQVCYAILLDPMTTACGHTYCRTCIYRILDHSDLCPICRRAISIQAQAGARTAHSNRRLVSMIKGFWADLVALRLQAYRLEQQANHGGFDVPIFVCTLSFPSMPLFLHVFEPRYRLMIRRAMEGDRTFGMVLGKSAHGSDGPDFMELGILLRIVSIEFFPDGRSLLETVGVSRFRITQHGFLDGYVVANIQKVDDISLAEEEMLEASELSRENDTVGLEAQDSTLGPAGVPPSTAPPSPSAIPTGDLNTISTRELVDFGVDFVRRSQQESVHWLAARLLAIYGECPDDPATFPWWFACVFPWSVSHLIPLV</sequence>
<dbReference type="SMART" id="SM00184">
    <property type="entry name" value="RING"/>
    <property type="match status" value="1"/>
</dbReference>
<evidence type="ECO:0000313" key="9">
    <source>
        <dbReference type="Proteomes" id="UP000286045"/>
    </source>
</evidence>
<dbReference type="STRING" id="363999.A0A439DBE1"/>
<evidence type="ECO:0000313" key="8">
    <source>
        <dbReference type="EMBL" id="RWA11723.1"/>
    </source>
</evidence>
<dbReference type="Pfam" id="PF02190">
    <property type="entry name" value="LON_substr_bdg"/>
    <property type="match status" value="1"/>
</dbReference>
<evidence type="ECO:0000256" key="4">
    <source>
        <dbReference type="PROSITE-ProRule" id="PRU00175"/>
    </source>
</evidence>
<dbReference type="SMART" id="SM00464">
    <property type="entry name" value="LON"/>
    <property type="match status" value="1"/>
</dbReference>
<dbReference type="SUPFAM" id="SSF57850">
    <property type="entry name" value="RING/U-box"/>
    <property type="match status" value="1"/>
</dbReference>
<keyword evidence="2 4" id="KW-0863">Zinc-finger</keyword>
<proteinExistence type="predicted"/>
<dbReference type="PROSITE" id="PS51787">
    <property type="entry name" value="LON_N"/>
    <property type="match status" value="1"/>
</dbReference>
<feature type="compositionally biased region" description="Pro residues" evidence="5">
    <location>
        <begin position="449"/>
        <end position="460"/>
    </location>
</feature>
<keyword evidence="1" id="KW-0479">Metal-binding</keyword>
<feature type="region of interest" description="Disordered" evidence="5">
    <location>
        <begin position="1"/>
        <end position="49"/>
    </location>
</feature>
<protein>
    <recommendedName>
        <fullName evidence="10">RING-type domain-containing protein</fullName>
    </recommendedName>
</protein>
<dbReference type="InterPro" id="IPR046336">
    <property type="entry name" value="Lon_prtase_N_sf"/>
</dbReference>
<evidence type="ECO:0000256" key="3">
    <source>
        <dbReference type="ARBA" id="ARBA00022833"/>
    </source>
</evidence>
<dbReference type="Pfam" id="PF13923">
    <property type="entry name" value="zf-C3HC4_2"/>
    <property type="match status" value="1"/>
</dbReference>
<dbReference type="PROSITE" id="PS00518">
    <property type="entry name" value="ZF_RING_1"/>
    <property type="match status" value="1"/>
</dbReference>
<dbReference type="InterPro" id="IPR001841">
    <property type="entry name" value="Znf_RING"/>
</dbReference>
<comment type="caution">
    <text evidence="8">The sequence shown here is derived from an EMBL/GenBank/DDBJ whole genome shotgun (WGS) entry which is preliminary data.</text>
</comment>